<feature type="region of interest" description="Disordered" evidence="1">
    <location>
        <begin position="72"/>
        <end position="99"/>
    </location>
</feature>
<proteinExistence type="predicted"/>
<accession>A0A1V6QDM5</accession>
<organism evidence="2 3">
    <name type="scientific">Penicillium antarcticum</name>
    <dbReference type="NCBI Taxonomy" id="416450"/>
    <lineage>
        <taxon>Eukaryota</taxon>
        <taxon>Fungi</taxon>
        <taxon>Dikarya</taxon>
        <taxon>Ascomycota</taxon>
        <taxon>Pezizomycotina</taxon>
        <taxon>Eurotiomycetes</taxon>
        <taxon>Eurotiomycetidae</taxon>
        <taxon>Eurotiales</taxon>
        <taxon>Aspergillaceae</taxon>
        <taxon>Penicillium</taxon>
    </lineage>
</organism>
<dbReference type="STRING" id="416450.A0A1V6QDM5"/>
<evidence type="ECO:0000256" key="1">
    <source>
        <dbReference type="SAM" id="MobiDB-lite"/>
    </source>
</evidence>
<dbReference type="AlphaFoldDB" id="A0A1V6QDM5"/>
<reference evidence="3" key="1">
    <citation type="journal article" date="2017" name="Nat. Microbiol.">
        <title>Global analysis of biosynthetic gene clusters reveals vast potential of secondary metabolite production in Penicillium species.</title>
        <authorList>
            <person name="Nielsen J.C."/>
            <person name="Grijseels S."/>
            <person name="Prigent S."/>
            <person name="Ji B."/>
            <person name="Dainat J."/>
            <person name="Nielsen K.F."/>
            <person name="Frisvad J.C."/>
            <person name="Workman M."/>
            <person name="Nielsen J."/>
        </authorList>
    </citation>
    <scope>NUCLEOTIDE SEQUENCE [LARGE SCALE GENOMIC DNA]</scope>
    <source>
        <strain evidence="3">IBT 31811</strain>
    </source>
</reference>
<evidence type="ECO:0000313" key="2">
    <source>
        <dbReference type="EMBL" id="OQD87310.1"/>
    </source>
</evidence>
<comment type="caution">
    <text evidence="2">The sequence shown here is derived from an EMBL/GenBank/DDBJ whole genome shotgun (WGS) entry which is preliminary data.</text>
</comment>
<gene>
    <name evidence="2" type="ORF">PENANT_c006G01090</name>
</gene>
<evidence type="ECO:0000313" key="3">
    <source>
        <dbReference type="Proteomes" id="UP000191672"/>
    </source>
</evidence>
<dbReference type="Proteomes" id="UP000191672">
    <property type="component" value="Unassembled WGS sequence"/>
</dbReference>
<keyword evidence="3" id="KW-1185">Reference proteome</keyword>
<protein>
    <submittedName>
        <fullName evidence="2">Uncharacterized protein</fullName>
    </submittedName>
</protein>
<dbReference type="EMBL" id="MDYN01000006">
    <property type="protein sequence ID" value="OQD87310.1"/>
    <property type="molecule type" value="Genomic_DNA"/>
</dbReference>
<sequence>MSLAMVSEKLNELLRPLPANGAKPPFSLTDASASSRTIQALHHFYKGPGFSAESPKTVRIVMGKMVQLAFEEQQQPTFAPSSQTTKSTALQKPTTGNKQ</sequence>
<name>A0A1V6QDM5_9EURO</name>